<feature type="region of interest" description="Disordered" evidence="1">
    <location>
        <begin position="72"/>
        <end position="100"/>
    </location>
</feature>
<dbReference type="OrthoDB" id="9035269at2"/>
<evidence type="ECO:0000256" key="2">
    <source>
        <dbReference type="SAM" id="SignalP"/>
    </source>
</evidence>
<evidence type="ECO:0000256" key="1">
    <source>
        <dbReference type="SAM" id="MobiDB-lite"/>
    </source>
</evidence>
<proteinExistence type="predicted"/>
<protein>
    <submittedName>
        <fullName evidence="3">Uncharacterized protein DUF4148</fullName>
    </submittedName>
</protein>
<dbReference type="Proteomes" id="UP000237381">
    <property type="component" value="Unassembled WGS sequence"/>
</dbReference>
<accession>A0A2S4MJB5</accession>
<comment type="caution">
    <text evidence="3">The sequence shown here is derived from an EMBL/GenBank/DDBJ whole genome shotgun (WGS) entry which is preliminary data.</text>
</comment>
<evidence type="ECO:0000313" key="4">
    <source>
        <dbReference type="Proteomes" id="UP000237381"/>
    </source>
</evidence>
<dbReference type="EMBL" id="PQGA01000002">
    <property type="protein sequence ID" value="POR54853.1"/>
    <property type="molecule type" value="Genomic_DNA"/>
</dbReference>
<dbReference type="RefSeq" id="WP_103703381.1">
    <property type="nucleotide sequence ID" value="NZ_PQGA01000002.1"/>
</dbReference>
<dbReference type="AlphaFoldDB" id="A0A2S4MJB5"/>
<dbReference type="Pfam" id="PF13663">
    <property type="entry name" value="DUF4148"/>
    <property type="match status" value="1"/>
</dbReference>
<evidence type="ECO:0000313" key="3">
    <source>
        <dbReference type="EMBL" id="POR54853.1"/>
    </source>
</evidence>
<feature type="compositionally biased region" description="Polar residues" evidence="1">
    <location>
        <begin position="82"/>
        <end position="93"/>
    </location>
</feature>
<keyword evidence="4" id="KW-1185">Reference proteome</keyword>
<organism evidence="3 4">
    <name type="scientific">Paraburkholderia eburnea</name>
    <dbReference type="NCBI Taxonomy" id="1189126"/>
    <lineage>
        <taxon>Bacteria</taxon>
        <taxon>Pseudomonadati</taxon>
        <taxon>Pseudomonadota</taxon>
        <taxon>Betaproteobacteria</taxon>
        <taxon>Burkholderiales</taxon>
        <taxon>Burkholderiaceae</taxon>
        <taxon>Paraburkholderia</taxon>
    </lineage>
</organism>
<feature type="signal peptide" evidence="2">
    <location>
        <begin position="1"/>
        <end position="22"/>
    </location>
</feature>
<keyword evidence="2" id="KW-0732">Signal</keyword>
<feature type="chain" id="PRO_5015627826" evidence="2">
    <location>
        <begin position="23"/>
        <end position="100"/>
    </location>
</feature>
<dbReference type="InterPro" id="IPR025421">
    <property type="entry name" value="DUF4148"/>
</dbReference>
<gene>
    <name evidence="3" type="ORF">B0G62_102463</name>
</gene>
<sequence>MKSLIKAAALAAVLVAPAISFAQSQAENGPVTREQVRNELKALESVGWRPNVASPYYPEDYRAAKARLDARNNSGYGPAMDGTSQSGAASSYSPPVYMNR</sequence>
<reference evidence="3 4" key="1">
    <citation type="submission" date="2018-01" db="EMBL/GenBank/DDBJ databases">
        <title>Genomic Encyclopedia of Type Strains, Phase III (KMG-III): the genomes of soil and plant-associated and newly described type strains.</title>
        <authorList>
            <person name="Whitman W."/>
        </authorList>
    </citation>
    <scope>NUCLEOTIDE SEQUENCE [LARGE SCALE GENOMIC DNA]</scope>
    <source>
        <strain evidence="3 4">JCM 18070</strain>
    </source>
</reference>
<name>A0A2S4MJB5_9BURK</name>